<evidence type="ECO:0000256" key="3">
    <source>
        <dbReference type="ARBA" id="ARBA00023315"/>
    </source>
</evidence>
<organism evidence="5 6">
    <name type="scientific">Leptospira johnsonii</name>
    <dbReference type="NCBI Taxonomy" id="1917820"/>
    <lineage>
        <taxon>Bacteria</taxon>
        <taxon>Pseudomonadati</taxon>
        <taxon>Spirochaetota</taxon>
        <taxon>Spirochaetia</taxon>
        <taxon>Leptospirales</taxon>
        <taxon>Leptospiraceae</taxon>
        <taxon>Leptospira</taxon>
    </lineage>
</organism>
<dbReference type="PANTHER" id="PTHR10434">
    <property type="entry name" value="1-ACYL-SN-GLYCEROL-3-PHOSPHATE ACYLTRANSFERASE"/>
    <property type="match status" value="1"/>
</dbReference>
<evidence type="ECO:0000313" key="5">
    <source>
        <dbReference type="EMBL" id="GBF39777.1"/>
    </source>
</evidence>
<evidence type="ECO:0000256" key="2">
    <source>
        <dbReference type="ARBA" id="ARBA00022679"/>
    </source>
</evidence>
<proteinExistence type="predicted"/>
<dbReference type="PANTHER" id="PTHR10434:SF66">
    <property type="entry name" value="PHOSPHOLIPID_GLYCEROL ACYLTRANSFERASE DOMAIN-CONTAINING PROTEIN"/>
    <property type="match status" value="1"/>
</dbReference>
<dbReference type="CDD" id="cd07989">
    <property type="entry name" value="LPLAT_AGPAT-like"/>
    <property type="match status" value="1"/>
</dbReference>
<dbReference type="SMART" id="SM00563">
    <property type="entry name" value="PlsC"/>
    <property type="match status" value="1"/>
</dbReference>
<dbReference type="Pfam" id="PF01553">
    <property type="entry name" value="Acyltransferase"/>
    <property type="match status" value="1"/>
</dbReference>
<evidence type="ECO:0000313" key="6">
    <source>
        <dbReference type="Proteomes" id="UP000245076"/>
    </source>
</evidence>
<comment type="caution">
    <text evidence="5">The sequence shown here is derived from an EMBL/GenBank/DDBJ whole genome shotgun (WGS) entry which is preliminary data.</text>
</comment>
<keyword evidence="2 5" id="KW-0808">Transferase</keyword>
<name>A0A2P2D554_9LEPT</name>
<gene>
    <name evidence="5" type="primary">plsC</name>
    <name evidence="5" type="ORF">LPTSP1_27810</name>
</gene>
<reference evidence="5 6" key="1">
    <citation type="submission" date="2018-02" db="EMBL/GenBank/DDBJ databases">
        <title>Novel Leptospira species isolated from soil and water in Japan.</title>
        <authorList>
            <person name="Nakao R."/>
            <person name="Masuzawa T."/>
        </authorList>
    </citation>
    <scope>NUCLEOTIDE SEQUENCE [LARGE SCALE GENOMIC DNA]</scope>
    <source>
        <strain evidence="5 6">E8</strain>
    </source>
</reference>
<evidence type="ECO:0000259" key="4">
    <source>
        <dbReference type="SMART" id="SM00563"/>
    </source>
</evidence>
<evidence type="ECO:0000256" key="1">
    <source>
        <dbReference type="ARBA" id="ARBA00005189"/>
    </source>
</evidence>
<keyword evidence="3 5" id="KW-0012">Acyltransferase</keyword>
<sequence>MTVEKEAKTYLRIKNFVAPFIGLAVNISAYGTENIVTNGKVILTCNHRSDMDPFILSYTFPRFISWIAAEYTFRIPIFRDLAKIAGGIPMSIDGNISLGSIKMIQQVFKKGETLGIFPEGHDYMVKNDFKSGMVDFHSGFAAFSIRNKVDILPSVIIPIEESYSDIPIPPIVRSFMGMPKEVCDIKKRAIYKKVKVIYGEKVDHREFLSGSLEENMKQLSDVVRSRMISLQEGQYAEA</sequence>
<keyword evidence="6" id="KW-1185">Reference proteome</keyword>
<dbReference type="EMBL" id="BFAY01000011">
    <property type="protein sequence ID" value="GBF39777.1"/>
    <property type="molecule type" value="Genomic_DNA"/>
</dbReference>
<dbReference type="Proteomes" id="UP000245076">
    <property type="component" value="Unassembled WGS sequence"/>
</dbReference>
<dbReference type="GO" id="GO:0006654">
    <property type="term" value="P:phosphatidic acid biosynthetic process"/>
    <property type="evidence" value="ECO:0007669"/>
    <property type="project" value="TreeGrafter"/>
</dbReference>
<dbReference type="AlphaFoldDB" id="A0A2P2D554"/>
<protein>
    <submittedName>
        <fullName evidence="5">1-acylglycerol-3-phosphate O-acyltransferase</fullName>
    </submittedName>
</protein>
<accession>A0A2P2D554</accession>
<comment type="pathway">
    <text evidence="1">Lipid metabolism.</text>
</comment>
<dbReference type="GO" id="GO:0003841">
    <property type="term" value="F:1-acylglycerol-3-phosphate O-acyltransferase activity"/>
    <property type="evidence" value="ECO:0007669"/>
    <property type="project" value="TreeGrafter"/>
</dbReference>
<dbReference type="SUPFAM" id="SSF69593">
    <property type="entry name" value="Glycerol-3-phosphate (1)-acyltransferase"/>
    <property type="match status" value="1"/>
</dbReference>
<feature type="domain" description="Phospholipid/glycerol acyltransferase" evidence="4">
    <location>
        <begin position="41"/>
        <end position="164"/>
    </location>
</feature>
<dbReference type="InterPro" id="IPR002123">
    <property type="entry name" value="Plipid/glycerol_acylTrfase"/>
</dbReference>